<evidence type="ECO:0000256" key="2">
    <source>
        <dbReference type="ARBA" id="ARBA00022490"/>
    </source>
</evidence>
<keyword evidence="2" id="KW-0963">Cytoplasm</keyword>
<accession>A0ABC8S1D6</accession>
<gene>
    <name evidence="7" type="ORF">ILEXP_LOCUS16802</name>
</gene>
<dbReference type="Pfam" id="PF25764">
    <property type="entry name" value="KIF21A_4th"/>
    <property type="match status" value="1"/>
</dbReference>
<comment type="subcellular location">
    <subcellularLocation>
        <location evidence="1">Cytoplasm</location>
    </subcellularLocation>
</comment>
<evidence type="ECO:0000256" key="1">
    <source>
        <dbReference type="ARBA" id="ARBA00004496"/>
    </source>
</evidence>
<reference evidence="7 8" key="1">
    <citation type="submission" date="2024-02" db="EMBL/GenBank/DDBJ databases">
        <authorList>
            <person name="Vignale AGUSTIN F."/>
            <person name="Sosa J E."/>
            <person name="Modenutti C."/>
        </authorList>
    </citation>
    <scope>NUCLEOTIDE SEQUENCE [LARGE SCALE GENOMIC DNA]</scope>
</reference>
<evidence type="ECO:0000256" key="6">
    <source>
        <dbReference type="SAM" id="Coils"/>
    </source>
</evidence>
<keyword evidence="3" id="KW-0547">Nucleotide-binding</keyword>
<evidence type="ECO:0000313" key="8">
    <source>
        <dbReference type="Proteomes" id="UP001642360"/>
    </source>
</evidence>
<proteinExistence type="predicted"/>
<dbReference type="EMBL" id="CAUOFW020001809">
    <property type="protein sequence ID" value="CAK9148813.1"/>
    <property type="molecule type" value="Genomic_DNA"/>
</dbReference>
<keyword evidence="5 6" id="KW-0175">Coiled coil</keyword>
<name>A0ABC8S1D6_9AQUA</name>
<dbReference type="Proteomes" id="UP001642360">
    <property type="component" value="Unassembled WGS sequence"/>
</dbReference>
<dbReference type="PANTHER" id="PTHR47969">
    <property type="entry name" value="CHROMOSOME-ASSOCIATED KINESIN KIF4A-RELATED"/>
    <property type="match status" value="1"/>
</dbReference>
<keyword evidence="4" id="KW-0067">ATP-binding</keyword>
<organism evidence="7 8">
    <name type="scientific">Ilex paraguariensis</name>
    <name type="common">yerba mate</name>
    <dbReference type="NCBI Taxonomy" id="185542"/>
    <lineage>
        <taxon>Eukaryota</taxon>
        <taxon>Viridiplantae</taxon>
        <taxon>Streptophyta</taxon>
        <taxon>Embryophyta</taxon>
        <taxon>Tracheophyta</taxon>
        <taxon>Spermatophyta</taxon>
        <taxon>Magnoliopsida</taxon>
        <taxon>eudicotyledons</taxon>
        <taxon>Gunneridae</taxon>
        <taxon>Pentapetalae</taxon>
        <taxon>asterids</taxon>
        <taxon>campanulids</taxon>
        <taxon>Aquifoliales</taxon>
        <taxon>Aquifoliaceae</taxon>
        <taxon>Ilex</taxon>
    </lineage>
</organism>
<feature type="coiled-coil region" evidence="6">
    <location>
        <begin position="98"/>
        <end position="165"/>
    </location>
</feature>
<dbReference type="GO" id="GO:0005524">
    <property type="term" value="F:ATP binding"/>
    <property type="evidence" value="ECO:0007669"/>
    <property type="project" value="UniProtKB-KW"/>
</dbReference>
<dbReference type="GO" id="GO:0005737">
    <property type="term" value="C:cytoplasm"/>
    <property type="evidence" value="ECO:0007669"/>
    <property type="project" value="UniProtKB-SubCell"/>
</dbReference>
<dbReference type="AlphaFoldDB" id="A0ABC8S1D6"/>
<sequence>MLKMRQQLEYLQELPLMKYKYLELVLKDKLAWLEATNEDLCQELHEYCNRGTAMEQCETDAKVGRSYSVKSEGLKKGLQSYSGDIDEAAKETEHILLQDSMDKELTELNRRLEQKESEMKLFGGSDTMTLKHHFGKKIMELEDEKRIVQQERDHLLAEVENLAATSDGQKQKLHDMHAHKLKALEA</sequence>
<evidence type="ECO:0000313" key="7">
    <source>
        <dbReference type="EMBL" id="CAK9148813.1"/>
    </source>
</evidence>
<dbReference type="PANTHER" id="PTHR47969:SF15">
    <property type="entry name" value="CHROMOSOME-ASSOCIATED KINESIN KIF4A-RELATED"/>
    <property type="match status" value="1"/>
</dbReference>
<protein>
    <submittedName>
        <fullName evidence="7">Uncharacterized protein</fullName>
    </submittedName>
</protein>
<keyword evidence="8" id="KW-1185">Reference proteome</keyword>
<evidence type="ECO:0000256" key="3">
    <source>
        <dbReference type="ARBA" id="ARBA00022741"/>
    </source>
</evidence>
<comment type="caution">
    <text evidence="7">The sequence shown here is derived from an EMBL/GenBank/DDBJ whole genome shotgun (WGS) entry which is preliminary data.</text>
</comment>
<evidence type="ECO:0000256" key="4">
    <source>
        <dbReference type="ARBA" id="ARBA00022840"/>
    </source>
</evidence>
<evidence type="ECO:0000256" key="5">
    <source>
        <dbReference type="ARBA" id="ARBA00023054"/>
    </source>
</evidence>
<dbReference type="InterPro" id="IPR027640">
    <property type="entry name" value="Kinesin-like_fam"/>
</dbReference>